<dbReference type="EMBL" id="GGEC01018197">
    <property type="protein sequence ID" value="MBW98680.1"/>
    <property type="molecule type" value="Transcribed_RNA"/>
</dbReference>
<dbReference type="AlphaFoldDB" id="A0A2P2JYY7"/>
<sequence>MPLWFAFKRRRRRRKYAITDQLDFLLTYRQ</sequence>
<accession>A0A2P2JYY7</accession>
<reference evidence="1" key="1">
    <citation type="submission" date="2018-02" db="EMBL/GenBank/DDBJ databases">
        <title>Rhizophora mucronata_Transcriptome.</title>
        <authorList>
            <person name="Meera S.P."/>
            <person name="Sreeshan A."/>
            <person name="Augustine A."/>
        </authorList>
    </citation>
    <scope>NUCLEOTIDE SEQUENCE</scope>
    <source>
        <tissue evidence="1">Leaf</tissue>
    </source>
</reference>
<proteinExistence type="predicted"/>
<protein>
    <submittedName>
        <fullName evidence="1">Uncharacterized protein</fullName>
    </submittedName>
</protein>
<organism evidence="1">
    <name type="scientific">Rhizophora mucronata</name>
    <name type="common">Asiatic mangrove</name>
    <dbReference type="NCBI Taxonomy" id="61149"/>
    <lineage>
        <taxon>Eukaryota</taxon>
        <taxon>Viridiplantae</taxon>
        <taxon>Streptophyta</taxon>
        <taxon>Embryophyta</taxon>
        <taxon>Tracheophyta</taxon>
        <taxon>Spermatophyta</taxon>
        <taxon>Magnoliopsida</taxon>
        <taxon>eudicotyledons</taxon>
        <taxon>Gunneridae</taxon>
        <taxon>Pentapetalae</taxon>
        <taxon>rosids</taxon>
        <taxon>fabids</taxon>
        <taxon>Malpighiales</taxon>
        <taxon>Rhizophoraceae</taxon>
        <taxon>Rhizophora</taxon>
    </lineage>
</organism>
<name>A0A2P2JYY7_RHIMU</name>
<evidence type="ECO:0000313" key="1">
    <source>
        <dbReference type="EMBL" id="MBW98680.1"/>
    </source>
</evidence>